<evidence type="ECO:0000313" key="2">
    <source>
        <dbReference type="Proteomes" id="UP000019132"/>
    </source>
</evidence>
<dbReference type="AlphaFoldDB" id="K3W5X3"/>
<dbReference type="InParanoid" id="K3W5X3"/>
<dbReference type="EnsemblProtists" id="PYU1_T000364">
    <property type="protein sequence ID" value="PYU1_T000364"/>
    <property type="gene ID" value="PYU1_G000364"/>
</dbReference>
<evidence type="ECO:0000313" key="1">
    <source>
        <dbReference type="EnsemblProtists" id="PYU1_T000364"/>
    </source>
</evidence>
<protein>
    <submittedName>
        <fullName evidence="1">Uncharacterized protein</fullName>
    </submittedName>
</protein>
<reference evidence="2" key="1">
    <citation type="journal article" date="2010" name="Genome Biol.">
        <title>Genome sequence of the necrotrophic plant pathogen Pythium ultimum reveals original pathogenicity mechanisms and effector repertoire.</title>
        <authorList>
            <person name="Levesque C.A."/>
            <person name="Brouwer H."/>
            <person name="Cano L."/>
            <person name="Hamilton J.P."/>
            <person name="Holt C."/>
            <person name="Huitema E."/>
            <person name="Raffaele S."/>
            <person name="Robideau G.P."/>
            <person name="Thines M."/>
            <person name="Win J."/>
            <person name="Zerillo M.M."/>
            <person name="Beakes G.W."/>
            <person name="Boore J.L."/>
            <person name="Busam D."/>
            <person name="Dumas B."/>
            <person name="Ferriera S."/>
            <person name="Fuerstenberg S.I."/>
            <person name="Gachon C.M."/>
            <person name="Gaulin E."/>
            <person name="Govers F."/>
            <person name="Grenville-Briggs L."/>
            <person name="Horner N."/>
            <person name="Hostetler J."/>
            <person name="Jiang R.H."/>
            <person name="Johnson J."/>
            <person name="Krajaejun T."/>
            <person name="Lin H."/>
            <person name="Meijer H.J."/>
            <person name="Moore B."/>
            <person name="Morris P."/>
            <person name="Phuntmart V."/>
            <person name="Puiu D."/>
            <person name="Shetty J."/>
            <person name="Stajich J.E."/>
            <person name="Tripathy S."/>
            <person name="Wawra S."/>
            <person name="van West P."/>
            <person name="Whitty B.R."/>
            <person name="Coutinho P.M."/>
            <person name="Henrissat B."/>
            <person name="Martin F."/>
            <person name="Thomas P.D."/>
            <person name="Tyler B.M."/>
            <person name="De Vries R.P."/>
            <person name="Kamoun S."/>
            <person name="Yandell M."/>
            <person name="Tisserat N."/>
            <person name="Buell C.R."/>
        </authorList>
    </citation>
    <scope>NUCLEOTIDE SEQUENCE</scope>
    <source>
        <strain evidence="2">DAOM:BR144</strain>
    </source>
</reference>
<dbReference type="STRING" id="431595.K3W5X3"/>
<dbReference type="OMA" id="GASREMH"/>
<dbReference type="EMBL" id="GL376636">
    <property type="status" value="NOT_ANNOTATED_CDS"/>
    <property type="molecule type" value="Genomic_DNA"/>
</dbReference>
<accession>K3W5X3</accession>
<reference evidence="2" key="2">
    <citation type="submission" date="2010-04" db="EMBL/GenBank/DDBJ databases">
        <authorList>
            <person name="Buell R."/>
            <person name="Hamilton J."/>
            <person name="Hostetler J."/>
        </authorList>
    </citation>
    <scope>NUCLEOTIDE SEQUENCE [LARGE SCALE GENOMIC DNA]</scope>
    <source>
        <strain evidence="2">DAOM:BR144</strain>
    </source>
</reference>
<dbReference type="eggNOG" id="ENOG502T1HN">
    <property type="taxonomic scope" value="Eukaryota"/>
</dbReference>
<keyword evidence="2" id="KW-1185">Reference proteome</keyword>
<reference evidence="1" key="3">
    <citation type="submission" date="2015-02" db="UniProtKB">
        <authorList>
            <consortium name="EnsemblProtists"/>
        </authorList>
    </citation>
    <scope>IDENTIFICATION</scope>
    <source>
        <strain evidence="1">DAOM BR144</strain>
    </source>
</reference>
<sequence>MAATSGVDHGDVLFLIVRHLRARGLAASAMALLRESCVDTTWLCGASREMHLLREWVFAGEFGKARAFLQPLANVLSEREYAAALRVIEAQQNTERLHGERVSPAHGHPGRSRPWNVHEARLQCFEDLVPFFREEIGPDDGEYKYLTMPSEQLVTR</sequence>
<dbReference type="PROSITE" id="PS50896">
    <property type="entry name" value="LISH"/>
    <property type="match status" value="1"/>
</dbReference>
<dbReference type="VEuPathDB" id="FungiDB:PYU1_G000364"/>
<proteinExistence type="predicted"/>
<name>K3W5X3_GLOUD</name>
<dbReference type="HOGENOM" id="CLU_1690263_0_0_1"/>
<dbReference type="Proteomes" id="UP000019132">
    <property type="component" value="Unassembled WGS sequence"/>
</dbReference>
<dbReference type="InterPro" id="IPR006594">
    <property type="entry name" value="LisH"/>
</dbReference>
<organism evidence="1 2">
    <name type="scientific">Globisporangium ultimum (strain ATCC 200006 / CBS 805.95 / DAOM BR144)</name>
    <name type="common">Pythium ultimum</name>
    <dbReference type="NCBI Taxonomy" id="431595"/>
    <lineage>
        <taxon>Eukaryota</taxon>
        <taxon>Sar</taxon>
        <taxon>Stramenopiles</taxon>
        <taxon>Oomycota</taxon>
        <taxon>Peronosporomycetes</taxon>
        <taxon>Pythiales</taxon>
        <taxon>Pythiaceae</taxon>
        <taxon>Globisporangium</taxon>
    </lineage>
</organism>